<evidence type="ECO:0000256" key="7">
    <source>
        <dbReference type="ARBA" id="ARBA00022840"/>
    </source>
</evidence>
<keyword evidence="3" id="KW-0479">Metal-binding</keyword>
<keyword evidence="4" id="KW-0547">Nucleotide-binding</keyword>
<dbReference type="HOGENOM" id="CLU_081854_1_0_5"/>
<dbReference type="SUPFAM" id="SSF52402">
    <property type="entry name" value="Adenine nucleotide alpha hydrolases-like"/>
    <property type="match status" value="1"/>
</dbReference>
<sequence length="206" mass="23176">MSALLLCSGGLDSTTVGYWLVEKNISFQPLFFDYGQHCVEKEWETLQEVLPISGLVSPLLRINISEIFQHSPSRLIAEPNLWTEHVEDDDLYIPYRTLMFFSVGACIAQTRGLDAVYAGFINSNHAKELDCSAAFLNNLDSLSRSLGPVRFELPFRDWSKADVVRRANELRVPVGKTYSCQLFSDTPCGACPNCVERISAIESFRE</sequence>
<proteinExistence type="inferred from homology"/>
<dbReference type="PANTHER" id="PTHR42914">
    <property type="entry name" value="7-CYANO-7-DEAZAGUANINE SYNTHASE"/>
    <property type="match status" value="1"/>
</dbReference>
<comment type="pathway">
    <text evidence="1">Purine metabolism; 7-cyano-7-deazaguanine biosynthesis.</text>
</comment>
<comment type="catalytic activity">
    <reaction evidence="10">
        <text>7-carboxy-7-carbaguanine + NH4(+) + 2 ATP = 7-cyano-7-carbaguanine + 2 AMP + 2 diphosphate + 2 H(+)</text>
        <dbReference type="Rhea" id="RHEA:27982"/>
        <dbReference type="ChEBI" id="CHEBI:15378"/>
        <dbReference type="ChEBI" id="CHEBI:28938"/>
        <dbReference type="ChEBI" id="CHEBI:30616"/>
        <dbReference type="ChEBI" id="CHEBI:33019"/>
        <dbReference type="ChEBI" id="CHEBI:45075"/>
        <dbReference type="ChEBI" id="CHEBI:61036"/>
        <dbReference type="ChEBI" id="CHEBI:456215"/>
        <dbReference type="EC" id="6.3.4.20"/>
    </reaction>
</comment>
<evidence type="ECO:0000313" key="11">
    <source>
        <dbReference type="EMBL" id="ABE38836.1"/>
    </source>
</evidence>
<dbReference type="EC" id="6.3.4.20" evidence="9"/>
<evidence type="ECO:0000256" key="6">
    <source>
        <dbReference type="ARBA" id="ARBA00022833"/>
    </source>
</evidence>
<dbReference type="Gene3D" id="3.40.50.620">
    <property type="entry name" value="HUPs"/>
    <property type="match status" value="1"/>
</dbReference>
<dbReference type="Pfam" id="PF06508">
    <property type="entry name" value="QueC"/>
    <property type="match status" value="1"/>
</dbReference>
<dbReference type="STRING" id="316057.RPD_1599"/>
<dbReference type="GO" id="GO:0005524">
    <property type="term" value="F:ATP binding"/>
    <property type="evidence" value="ECO:0007669"/>
    <property type="project" value="UniProtKB-KW"/>
</dbReference>
<keyword evidence="5" id="KW-0671">Queuosine biosynthesis</keyword>
<dbReference type="GO" id="GO:0008616">
    <property type="term" value="P:tRNA queuosine(34) biosynthetic process"/>
    <property type="evidence" value="ECO:0007669"/>
    <property type="project" value="UniProtKB-KW"/>
</dbReference>
<evidence type="ECO:0000256" key="5">
    <source>
        <dbReference type="ARBA" id="ARBA00022785"/>
    </source>
</evidence>
<evidence type="ECO:0000313" key="12">
    <source>
        <dbReference type="Proteomes" id="UP000001818"/>
    </source>
</evidence>
<dbReference type="Proteomes" id="UP000001818">
    <property type="component" value="Chromosome"/>
</dbReference>
<reference evidence="11 12" key="1">
    <citation type="submission" date="2006-03" db="EMBL/GenBank/DDBJ databases">
        <title>Complete sequence of Rhodopseudomonas palustris BisB5.</title>
        <authorList>
            <consortium name="US DOE Joint Genome Institute"/>
            <person name="Copeland A."/>
            <person name="Lucas S."/>
            <person name="Lapidus A."/>
            <person name="Barry K."/>
            <person name="Detter J.C."/>
            <person name="Glavina del Rio T."/>
            <person name="Hammon N."/>
            <person name="Israni S."/>
            <person name="Dalin E."/>
            <person name="Tice H."/>
            <person name="Pitluck S."/>
            <person name="Chain P."/>
            <person name="Malfatti S."/>
            <person name="Shin M."/>
            <person name="Vergez L."/>
            <person name="Schmutz J."/>
            <person name="Larimer F."/>
            <person name="Land M."/>
            <person name="Hauser L."/>
            <person name="Pelletier D.A."/>
            <person name="Kyrpides N."/>
            <person name="Lykidis A."/>
            <person name="Oda Y."/>
            <person name="Harwood C.S."/>
            <person name="Richardson P."/>
        </authorList>
    </citation>
    <scope>NUCLEOTIDE SEQUENCE [LARGE SCALE GENOMIC DNA]</scope>
    <source>
        <strain evidence="11 12">BisB5</strain>
    </source>
</reference>
<dbReference type="EMBL" id="CP000283">
    <property type="protein sequence ID" value="ABE38836.1"/>
    <property type="molecule type" value="Genomic_DNA"/>
</dbReference>
<comment type="similarity">
    <text evidence="8">Belongs to the QueC family.</text>
</comment>
<dbReference type="InterPro" id="IPR018317">
    <property type="entry name" value="QueC"/>
</dbReference>
<evidence type="ECO:0000256" key="3">
    <source>
        <dbReference type="ARBA" id="ARBA00022723"/>
    </source>
</evidence>
<organism evidence="11 12">
    <name type="scientific">Rhodopseudomonas palustris (strain BisB5)</name>
    <dbReference type="NCBI Taxonomy" id="316057"/>
    <lineage>
        <taxon>Bacteria</taxon>
        <taxon>Pseudomonadati</taxon>
        <taxon>Pseudomonadota</taxon>
        <taxon>Alphaproteobacteria</taxon>
        <taxon>Hyphomicrobiales</taxon>
        <taxon>Nitrobacteraceae</taxon>
        <taxon>Rhodopseudomonas</taxon>
    </lineage>
</organism>
<keyword evidence="6" id="KW-0862">Zinc</keyword>
<keyword evidence="2" id="KW-0436">Ligase</keyword>
<dbReference type="KEGG" id="rpd:RPD_1599"/>
<evidence type="ECO:0000256" key="4">
    <source>
        <dbReference type="ARBA" id="ARBA00022741"/>
    </source>
</evidence>
<dbReference type="GO" id="GO:0016874">
    <property type="term" value="F:ligase activity"/>
    <property type="evidence" value="ECO:0007669"/>
    <property type="project" value="UniProtKB-KW"/>
</dbReference>
<evidence type="ECO:0000256" key="2">
    <source>
        <dbReference type="ARBA" id="ARBA00022598"/>
    </source>
</evidence>
<evidence type="ECO:0000256" key="1">
    <source>
        <dbReference type="ARBA" id="ARBA00005061"/>
    </source>
</evidence>
<protein>
    <recommendedName>
        <fullName evidence="9">7-cyano-7-deazaguanine synthase</fullName>
        <ecNumber evidence="9">6.3.4.20</ecNumber>
    </recommendedName>
</protein>
<keyword evidence="7" id="KW-0067">ATP-binding</keyword>
<dbReference type="InterPro" id="IPR014729">
    <property type="entry name" value="Rossmann-like_a/b/a_fold"/>
</dbReference>
<dbReference type="AlphaFoldDB" id="Q13AQ3"/>
<dbReference type="BioCyc" id="RPAL316057:RPD_RS22490-MONOMER"/>
<dbReference type="PANTHER" id="PTHR42914:SF1">
    <property type="entry name" value="7-CYANO-7-DEAZAGUANINE SYNTHASE"/>
    <property type="match status" value="1"/>
</dbReference>
<evidence type="ECO:0000256" key="9">
    <source>
        <dbReference type="ARBA" id="ARBA00039149"/>
    </source>
</evidence>
<evidence type="ECO:0000256" key="10">
    <source>
        <dbReference type="ARBA" id="ARBA00047890"/>
    </source>
</evidence>
<accession>Q13AQ3</accession>
<dbReference type="GO" id="GO:0046872">
    <property type="term" value="F:metal ion binding"/>
    <property type="evidence" value="ECO:0007669"/>
    <property type="project" value="UniProtKB-KW"/>
</dbReference>
<gene>
    <name evidence="11" type="ordered locus">RPD_1599</name>
</gene>
<name>Q13AQ3_RHOPS</name>
<evidence type="ECO:0000256" key="8">
    <source>
        <dbReference type="ARBA" id="ARBA00037993"/>
    </source>
</evidence>
<dbReference type="eggNOG" id="COG0603">
    <property type="taxonomic scope" value="Bacteria"/>
</dbReference>